<dbReference type="EMBL" id="PQIB02000018">
    <property type="protein sequence ID" value="RLM55439.1"/>
    <property type="molecule type" value="Genomic_DNA"/>
</dbReference>
<evidence type="ECO:0000313" key="2">
    <source>
        <dbReference type="EMBL" id="RLM55439.1"/>
    </source>
</evidence>
<evidence type="ECO:0000256" key="1">
    <source>
        <dbReference type="SAM" id="MobiDB-lite"/>
    </source>
</evidence>
<accession>A0A3L6PEP1</accession>
<dbReference type="Proteomes" id="UP000275267">
    <property type="component" value="Unassembled WGS sequence"/>
</dbReference>
<name>A0A3L6PEP1_PANMI</name>
<feature type="region of interest" description="Disordered" evidence="1">
    <location>
        <begin position="96"/>
        <end position="125"/>
    </location>
</feature>
<sequence length="125" mass="12431">MIHPPAGQNSASERLAAGEPEPPVGHRRDLLAPSSGTPPLAGGGGGGGLHVRAPRAGERGVHGARAGGRGGAAARGAAGAEREKVAVQAERGATVSMRGLHEQTNGGGRVFMAREAAPRRGGGRR</sequence>
<comment type="caution">
    <text evidence="2">The sequence shown here is derived from an EMBL/GenBank/DDBJ whole genome shotgun (WGS) entry which is preliminary data.</text>
</comment>
<dbReference type="AlphaFoldDB" id="A0A3L6PEP1"/>
<feature type="region of interest" description="Disordered" evidence="1">
    <location>
        <begin position="1"/>
        <end position="83"/>
    </location>
</feature>
<proteinExistence type="predicted"/>
<evidence type="ECO:0000313" key="3">
    <source>
        <dbReference type="Proteomes" id="UP000275267"/>
    </source>
</evidence>
<protein>
    <submittedName>
        <fullName evidence="2">Uncharacterized protein</fullName>
    </submittedName>
</protein>
<keyword evidence="3" id="KW-1185">Reference proteome</keyword>
<organism evidence="2 3">
    <name type="scientific">Panicum miliaceum</name>
    <name type="common">Proso millet</name>
    <name type="synonym">Broomcorn millet</name>
    <dbReference type="NCBI Taxonomy" id="4540"/>
    <lineage>
        <taxon>Eukaryota</taxon>
        <taxon>Viridiplantae</taxon>
        <taxon>Streptophyta</taxon>
        <taxon>Embryophyta</taxon>
        <taxon>Tracheophyta</taxon>
        <taxon>Spermatophyta</taxon>
        <taxon>Magnoliopsida</taxon>
        <taxon>Liliopsida</taxon>
        <taxon>Poales</taxon>
        <taxon>Poaceae</taxon>
        <taxon>PACMAD clade</taxon>
        <taxon>Panicoideae</taxon>
        <taxon>Panicodae</taxon>
        <taxon>Paniceae</taxon>
        <taxon>Panicinae</taxon>
        <taxon>Panicum</taxon>
        <taxon>Panicum sect. Panicum</taxon>
    </lineage>
</organism>
<gene>
    <name evidence="2" type="ORF">C2845_PM10G19210</name>
</gene>
<reference evidence="3" key="1">
    <citation type="journal article" date="2019" name="Nat. Commun.">
        <title>The genome of broomcorn millet.</title>
        <authorList>
            <person name="Zou C."/>
            <person name="Miki D."/>
            <person name="Li D."/>
            <person name="Tang Q."/>
            <person name="Xiao L."/>
            <person name="Rajput S."/>
            <person name="Deng P."/>
            <person name="Jia W."/>
            <person name="Huang R."/>
            <person name="Zhang M."/>
            <person name="Sun Y."/>
            <person name="Hu J."/>
            <person name="Fu X."/>
            <person name="Schnable P.S."/>
            <person name="Li F."/>
            <person name="Zhang H."/>
            <person name="Feng B."/>
            <person name="Zhu X."/>
            <person name="Liu R."/>
            <person name="Schnable J.C."/>
            <person name="Zhu J.-K."/>
            <person name="Zhang H."/>
        </authorList>
    </citation>
    <scope>NUCLEOTIDE SEQUENCE [LARGE SCALE GENOMIC DNA]</scope>
</reference>